<keyword evidence="3" id="KW-1185">Reference proteome</keyword>
<dbReference type="GeneID" id="25905383"/>
<sequence>MIGRIADKAVLFDSHPRNKVGMANKEGKAIRAVFHGVKTLATYLKQLYKTRTHPDLMYTLEYMILDESVPVEGSVRVQIDELAFRMQGVTNSAKIFKQSLSNRWMGLSSNLKANLSGGNNSGSTSDVSHSQNDRRARAVAPKPEHSNNHSNNQNGTHSINQTSDLIRFDSNDKDTSEHVQDHNKFQGVDTTTGAIQAIQYPKANAHMF</sequence>
<feature type="compositionally biased region" description="Basic and acidic residues" evidence="1">
    <location>
        <begin position="131"/>
        <end position="147"/>
    </location>
</feature>
<evidence type="ECO:0000256" key="1">
    <source>
        <dbReference type="SAM" id="MobiDB-lite"/>
    </source>
</evidence>
<dbReference type="Proteomes" id="UP000054560">
    <property type="component" value="Unassembled WGS sequence"/>
</dbReference>
<evidence type="ECO:0000313" key="2">
    <source>
        <dbReference type="EMBL" id="KNC82855.1"/>
    </source>
</evidence>
<dbReference type="EMBL" id="KQ241886">
    <property type="protein sequence ID" value="KNC82855.1"/>
    <property type="molecule type" value="Genomic_DNA"/>
</dbReference>
<dbReference type="AlphaFoldDB" id="A0A0L0G184"/>
<protein>
    <submittedName>
        <fullName evidence="2">Uncharacterized protein</fullName>
    </submittedName>
</protein>
<accession>A0A0L0G184</accession>
<reference evidence="2 3" key="1">
    <citation type="submission" date="2011-02" db="EMBL/GenBank/DDBJ databases">
        <title>The Genome Sequence of Sphaeroforma arctica JP610.</title>
        <authorList>
            <consortium name="The Broad Institute Genome Sequencing Platform"/>
            <person name="Russ C."/>
            <person name="Cuomo C."/>
            <person name="Young S.K."/>
            <person name="Zeng Q."/>
            <person name="Gargeya S."/>
            <person name="Alvarado L."/>
            <person name="Berlin A."/>
            <person name="Chapman S.B."/>
            <person name="Chen Z."/>
            <person name="Freedman E."/>
            <person name="Gellesch M."/>
            <person name="Goldberg J."/>
            <person name="Griggs A."/>
            <person name="Gujja S."/>
            <person name="Heilman E."/>
            <person name="Heiman D."/>
            <person name="Howarth C."/>
            <person name="Mehta T."/>
            <person name="Neiman D."/>
            <person name="Pearson M."/>
            <person name="Roberts A."/>
            <person name="Saif S."/>
            <person name="Shea T."/>
            <person name="Shenoy N."/>
            <person name="Sisk P."/>
            <person name="Stolte C."/>
            <person name="Sykes S."/>
            <person name="White J."/>
            <person name="Yandava C."/>
            <person name="Burger G."/>
            <person name="Gray M.W."/>
            <person name="Holland P.W.H."/>
            <person name="King N."/>
            <person name="Lang F.B.F."/>
            <person name="Roger A.J."/>
            <person name="Ruiz-Trillo I."/>
            <person name="Haas B."/>
            <person name="Nusbaum C."/>
            <person name="Birren B."/>
        </authorList>
    </citation>
    <scope>NUCLEOTIDE SEQUENCE [LARGE SCALE GENOMIC DNA]</scope>
    <source>
        <strain evidence="2 3">JP610</strain>
    </source>
</reference>
<feature type="compositionally biased region" description="Polar residues" evidence="1">
    <location>
        <begin position="148"/>
        <end position="159"/>
    </location>
</feature>
<gene>
    <name evidence="2" type="ORF">SARC_04879</name>
</gene>
<feature type="compositionally biased region" description="Low complexity" evidence="1">
    <location>
        <begin position="115"/>
        <end position="125"/>
    </location>
</feature>
<name>A0A0L0G184_9EUKA</name>
<feature type="region of interest" description="Disordered" evidence="1">
    <location>
        <begin position="115"/>
        <end position="159"/>
    </location>
</feature>
<evidence type="ECO:0000313" key="3">
    <source>
        <dbReference type="Proteomes" id="UP000054560"/>
    </source>
</evidence>
<dbReference type="RefSeq" id="XP_014156757.1">
    <property type="nucleotide sequence ID" value="XM_014301282.1"/>
</dbReference>
<proteinExistence type="predicted"/>
<organism evidence="2 3">
    <name type="scientific">Sphaeroforma arctica JP610</name>
    <dbReference type="NCBI Taxonomy" id="667725"/>
    <lineage>
        <taxon>Eukaryota</taxon>
        <taxon>Ichthyosporea</taxon>
        <taxon>Ichthyophonida</taxon>
        <taxon>Sphaeroforma</taxon>
    </lineage>
</organism>